<dbReference type="Pfam" id="PF06429">
    <property type="entry name" value="Flg_bbr_C"/>
    <property type="match status" value="1"/>
</dbReference>
<sequence>MNIGSTTGSAFTTASYGVSQGSDQVQRAAQSVADATTQRPVEGTGKLASAMTDMKQGQQAVDANAKVMQASDQQLGTLIDTLA</sequence>
<protein>
    <recommendedName>
        <fullName evidence="3">Flagellar basal-body/hook protein C-terminal domain-containing protein</fullName>
    </recommendedName>
</protein>
<comment type="similarity">
    <text evidence="1">Belongs to the flagella basal body rod proteins family.</text>
</comment>
<reference evidence="4" key="1">
    <citation type="submission" date="2015-10" db="EMBL/GenBank/DDBJ databases">
        <authorList>
            <person name="Gilbert D.G."/>
        </authorList>
    </citation>
    <scope>NUCLEOTIDE SEQUENCE</scope>
</reference>
<dbReference type="EMBL" id="CZQC01000056">
    <property type="protein sequence ID" value="CUS41848.1"/>
    <property type="molecule type" value="Genomic_DNA"/>
</dbReference>
<evidence type="ECO:0000256" key="2">
    <source>
        <dbReference type="SAM" id="MobiDB-lite"/>
    </source>
</evidence>
<evidence type="ECO:0000259" key="3">
    <source>
        <dbReference type="Pfam" id="PF06429"/>
    </source>
</evidence>
<feature type="compositionally biased region" description="Low complexity" evidence="2">
    <location>
        <begin position="1"/>
        <end position="15"/>
    </location>
</feature>
<evidence type="ECO:0000313" key="4">
    <source>
        <dbReference type="EMBL" id="CUS41848.1"/>
    </source>
</evidence>
<dbReference type="AlphaFoldDB" id="A0A160TDR8"/>
<accession>A0A160TDR8</accession>
<dbReference type="InterPro" id="IPR010930">
    <property type="entry name" value="Flg_bb/hook_C_dom"/>
</dbReference>
<organism evidence="4">
    <name type="scientific">hydrothermal vent metagenome</name>
    <dbReference type="NCBI Taxonomy" id="652676"/>
    <lineage>
        <taxon>unclassified sequences</taxon>
        <taxon>metagenomes</taxon>
        <taxon>ecological metagenomes</taxon>
    </lineage>
</organism>
<feature type="compositionally biased region" description="Polar residues" evidence="2">
    <location>
        <begin position="16"/>
        <end position="39"/>
    </location>
</feature>
<feature type="region of interest" description="Disordered" evidence="2">
    <location>
        <begin position="1"/>
        <end position="42"/>
    </location>
</feature>
<gene>
    <name evidence="4" type="ORF">MGWOODY_Tha1070</name>
</gene>
<proteinExistence type="inferred from homology"/>
<name>A0A160TDR8_9ZZZZ</name>
<feature type="domain" description="Flagellar basal-body/hook protein C-terminal" evidence="3">
    <location>
        <begin position="47"/>
        <end position="80"/>
    </location>
</feature>
<evidence type="ECO:0000256" key="1">
    <source>
        <dbReference type="ARBA" id="ARBA00009677"/>
    </source>
</evidence>